<feature type="compositionally biased region" description="Polar residues" evidence="2">
    <location>
        <begin position="441"/>
        <end position="450"/>
    </location>
</feature>
<protein>
    <submittedName>
        <fullName evidence="3">Uncharacterized protein</fullName>
    </submittedName>
</protein>
<sequence>MTEPNYELTENWKAFEQAAKNIFKFSNDIIEIDKLNQTIKELQETIKQRDDEIDKRETVERALVLRFEKSAADWGKERESLETNLKSSKEAHVAQEVLHAKNAFKKAQSHAAREKEFEKERAEHAALASGYKEQLESCRAELDRMKHAIGLEEMNDNLPDDLERLAADLHKLAMKYCGMPLPDDCPVDALFIALQNSGFLGIFPRAIPISNSEESALLRAAALEAFVAKRLAEKMFRSLYPWSNPSTLEPNILEWIGDDFLETDPRKEAIFRSLIVSSDIKDGDNRKKAIMDMILDETLAVCAPMLTMPLRERQASFRMDLSKFLSNAAEVWNDAQRSYTRITAASESEDEDGMWEPRLEHDLSDSAVSEHQEGLGAAIKILFPTIYQFVGDESAVLHNGYALWSHQQLYITGTKEFQVQSSRVNSRDLDMPSNAMKRRSSVSQKGSFTPRSLSRSRMSMRGNETPRSMVGL</sequence>
<feature type="compositionally biased region" description="Low complexity" evidence="2">
    <location>
        <begin position="451"/>
        <end position="461"/>
    </location>
</feature>
<evidence type="ECO:0000313" key="4">
    <source>
        <dbReference type="Proteomes" id="UP000250140"/>
    </source>
</evidence>
<gene>
    <name evidence="3" type="ORF">AOQ84DRAFT_148201</name>
</gene>
<dbReference type="AlphaFoldDB" id="A0A8E2F8K7"/>
<feature type="region of interest" description="Disordered" evidence="2">
    <location>
        <begin position="421"/>
        <end position="472"/>
    </location>
</feature>
<dbReference type="OrthoDB" id="5357170at2759"/>
<evidence type="ECO:0000256" key="1">
    <source>
        <dbReference type="SAM" id="Coils"/>
    </source>
</evidence>
<evidence type="ECO:0000256" key="2">
    <source>
        <dbReference type="SAM" id="MobiDB-lite"/>
    </source>
</evidence>
<proteinExistence type="predicted"/>
<name>A0A8E2F8K7_9PEZI</name>
<dbReference type="Proteomes" id="UP000250140">
    <property type="component" value="Unassembled WGS sequence"/>
</dbReference>
<accession>A0A8E2F8K7</accession>
<dbReference type="EMBL" id="KV748854">
    <property type="protein sequence ID" value="OCL12612.1"/>
    <property type="molecule type" value="Genomic_DNA"/>
</dbReference>
<keyword evidence="1" id="KW-0175">Coiled coil</keyword>
<reference evidence="3 4" key="1">
    <citation type="journal article" date="2016" name="Nat. Commun.">
        <title>Ectomycorrhizal ecology is imprinted in the genome of the dominant symbiotic fungus Cenococcum geophilum.</title>
        <authorList>
            <consortium name="DOE Joint Genome Institute"/>
            <person name="Peter M."/>
            <person name="Kohler A."/>
            <person name="Ohm R.A."/>
            <person name="Kuo A."/>
            <person name="Krutzmann J."/>
            <person name="Morin E."/>
            <person name="Arend M."/>
            <person name="Barry K.W."/>
            <person name="Binder M."/>
            <person name="Choi C."/>
            <person name="Clum A."/>
            <person name="Copeland A."/>
            <person name="Grisel N."/>
            <person name="Haridas S."/>
            <person name="Kipfer T."/>
            <person name="LaButti K."/>
            <person name="Lindquist E."/>
            <person name="Lipzen A."/>
            <person name="Maire R."/>
            <person name="Meier B."/>
            <person name="Mihaltcheva S."/>
            <person name="Molinier V."/>
            <person name="Murat C."/>
            <person name="Poggeler S."/>
            <person name="Quandt C.A."/>
            <person name="Sperisen C."/>
            <person name="Tritt A."/>
            <person name="Tisserant E."/>
            <person name="Crous P.W."/>
            <person name="Henrissat B."/>
            <person name="Nehls U."/>
            <person name="Egli S."/>
            <person name="Spatafora J.W."/>
            <person name="Grigoriev I.V."/>
            <person name="Martin F.M."/>
        </authorList>
    </citation>
    <scope>NUCLEOTIDE SEQUENCE [LARGE SCALE GENOMIC DNA]</scope>
    <source>
        <strain evidence="3 4">CBS 207.34</strain>
    </source>
</reference>
<evidence type="ECO:0000313" key="3">
    <source>
        <dbReference type="EMBL" id="OCL12612.1"/>
    </source>
</evidence>
<feature type="coiled-coil region" evidence="1">
    <location>
        <begin position="25"/>
        <end position="52"/>
    </location>
</feature>
<keyword evidence="4" id="KW-1185">Reference proteome</keyword>
<organism evidence="3 4">
    <name type="scientific">Glonium stellatum</name>
    <dbReference type="NCBI Taxonomy" id="574774"/>
    <lineage>
        <taxon>Eukaryota</taxon>
        <taxon>Fungi</taxon>
        <taxon>Dikarya</taxon>
        <taxon>Ascomycota</taxon>
        <taxon>Pezizomycotina</taxon>
        <taxon>Dothideomycetes</taxon>
        <taxon>Pleosporomycetidae</taxon>
        <taxon>Gloniales</taxon>
        <taxon>Gloniaceae</taxon>
        <taxon>Glonium</taxon>
    </lineage>
</organism>